<proteinExistence type="predicted"/>
<dbReference type="eggNOG" id="COG1293">
    <property type="taxonomic scope" value="Bacteria"/>
</dbReference>
<dbReference type="EMBL" id="CP001145">
    <property type="protein sequence ID" value="ACI16957.1"/>
    <property type="molecule type" value="Genomic_DNA"/>
</dbReference>
<dbReference type="Pfam" id="PF05833">
    <property type="entry name" value="NFACT_N"/>
    <property type="match status" value="1"/>
</dbReference>
<protein>
    <submittedName>
        <fullName evidence="2">Fibronectin-binding protein, putative</fullName>
    </submittedName>
</protein>
<reference evidence="2 3" key="2">
    <citation type="journal article" date="2014" name="Genome Announc.">
        <title>Complete Genome Sequence of Coprothermobacter proteolyticus DSM 5265.</title>
        <authorList>
            <person name="Alexiev A."/>
            <person name="Coil D.A."/>
            <person name="Badger J.H."/>
            <person name="Enticknap J."/>
            <person name="Ward N."/>
            <person name="Robb F.T."/>
            <person name="Eisen J.A."/>
        </authorList>
    </citation>
    <scope>NUCLEOTIDE SEQUENCE [LARGE SCALE GENOMIC DNA]</scope>
    <source>
        <strain evidence="3">ATCC 35245 / DSM 5265 / OCM 4 / BT</strain>
    </source>
</reference>
<evidence type="ECO:0000313" key="2">
    <source>
        <dbReference type="EMBL" id="ACI16957.1"/>
    </source>
</evidence>
<dbReference type="Proteomes" id="UP000001732">
    <property type="component" value="Chromosome"/>
</dbReference>
<dbReference type="KEGG" id="cpo:COPRO5265_0965"/>
<dbReference type="AlphaFoldDB" id="B5Y941"/>
<evidence type="ECO:0000313" key="3">
    <source>
        <dbReference type="Proteomes" id="UP000001732"/>
    </source>
</evidence>
<gene>
    <name evidence="2" type="ordered locus">COPRO5265_0965</name>
</gene>
<dbReference type="STRING" id="309798.COPRO5265_0965"/>
<name>B5Y941_COPPD</name>
<keyword evidence="3" id="KW-1185">Reference proteome</keyword>
<dbReference type="Pfam" id="PF05670">
    <property type="entry name" value="NFACT-R_1"/>
    <property type="match status" value="1"/>
</dbReference>
<dbReference type="RefSeq" id="WP_012543609.1">
    <property type="nucleotide sequence ID" value="NC_011295.1"/>
</dbReference>
<organism evidence="2 3">
    <name type="scientific">Coprothermobacter proteolyticus (strain ATCC 35245 / DSM 5265 / OCM 4 / BT)</name>
    <dbReference type="NCBI Taxonomy" id="309798"/>
    <lineage>
        <taxon>Bacteria</taxon>
        <taxon>Pseudomonadati</taxon>
        <taxon>Coprothermobacterota</taxon>
        <taxon>Coprothermobacteria</taxon>
        <taxon>Coprothermobacterales</taxon>
        <taxon>Coprothermobacteraceae</taxon>
        <taxon>Coprothermobacter</taxon>
    </lineage>
</organism>
<accession>B5Y941</accession>
<dbReference type="Gene3D" id="2.30.310.10">
    <property type="entry name" value="ibrinogen binding protein from staphylococcus aureus domain"/>
    <property type="match status" value="1"/>
</dbReference>
<feature type="domain" description="NFACT RNA-binding" evidence="1">
    <location>
        <begin position="351"/>
        <end position="441"/>
    </location>
</feature>
<dbReference type="InterPro" id="IPR008532">
    <property type="entry name" value="NFACT_RNA-bd"/>
</dbReference>
<evidence type="ECO:0000259" key="1">
    <source>
        <dbReference type="Pfam" id="PF05670"/>
    </source>
</evidence>
<sequence length="462" mass="52849">MCVKKIIPKRHGMKIDSFYLSYLARDLESSFRGARINAVLCEAYFYQLDTTKGPLLISLLQSSPLIGKTFLPTDKKERKLSQMIGNLSIDAIRSVEGDRIIVFQLSDRLKIINRQLVVELIPNYATLLILENDNIIFSTRLIGAGKRSFVLGKRYLFPPKPEGAKNLYHPLRKEIIEKVPEHARHLLEKHLSRRDLPHMVVGRELAWPTPSATTTALDLASTEVSRQIESYYENIERKNARKETQWEQRGPVDKQEIEERVDKLKRWGQVLLSLPLDTKGEVLIKDWVTGEETSVNLSQFHTPVEAAKSFFEKAKKTEKQLLNGETKKARFARKETSAKAQRYPYRRILYDDVPIYIGLSASGNDFVTFSSAPEHWWFHVKEGTGSHVVVRTNFLTDDIAQVAAKLAAFHSSKSAENKVEVVYTQIKNVWRHPKNKKGLVLYKNFQTMVVEPASEETVLGTT</sequence>
<reference evidence="3" key="1">
    <citation type="submission" date="2008-08" db="EMBL/GenBank/DDBJ databases">
        <title>The complete genome sequence of Coprothermobacter proteolyticus strain ATCC 5245 / DSM 5265 / BT.</title>
        <authorList>
            <person name="Dodson R.J."/>
            <person name="Durkin A.S."/>
            <person name="Wu M."/>
            <person name="Eisen J."/>
            <person name="Sutton G."/>
        </authorList>
    </citation>
    <scope>NUCLEOTIDE SEQUENCE [LARGE SCALE GENOMIC DNA]</scope>
    <source>
        <strain evidence="3">ATCC 35245 / DSM 5265 / OCM 4 / BT</strain>
    </source>
</reference>